<organism evidence="1 2">
    <name type="scientific">Meloidogyne enterolobii</name>
    <name type="common">Root-knot nematode worm</name>
    <name type="synonym">Meloidogyne mayaguensis</name>
    <dbReference type="NCBI Taxonomy" id="390850"/>
    <lineage>
        <taxon>Eukaryota</taxon>
        <taxon>Metazoa</taxon>
        <taxon>Ecdysozoa</taxon>
        <taxon>Nematoda</taxon>
        <taxon>Chromadorea</taxon>
        <taxon>Rhabditida</taxon>
        <taxon>Tylenchina</taxon>
        <taxon>Tylenchomorpha</taxon>
        <taxon>Tylenchoidea</taxon>
        <taxon>Meloidogynidae</taxon>
        <taxon>Meloidogyninae</taxon>
        <taxon>Meloidogyne</taxon>
    </lineage>
</organism>
<dbReference type="EMBL" id="CAJEWN010001688">
    <property type="protein sequence ID" value="CAD2199373.1"/>
    <property type="molecule type" value="Genomic_DNA"/>
</dbReference>
<reference evidence="1 2" key="1">
    <citation type="submission" date="2020-08" db="EMBL/GenBank/DDBJ databases">
        <authorList>
            <person name="Koutsovoulos G."/>
            <person name="Danchin GJ E."/>
        </authorList>
    </citation>
    <scope>NUCLEOTIDE SEQUENCE [LARGE SCALE GENOMIC DNA]</scope>
</reference>
<sequence length="64" mass="7424">MTENNRAVMRANISQLVEDIDREILNQARMSMVNLAQGYNNLVAQLQSTTERSEYLVEFTLYIN</sequence>
<protein>
    <submittedName>
        <fullName evidence="1">Uncharacterized protein</fullName>
    </submittedName>
</protein>
<comment type="caution">
    <text evidence="1">The sequence shown here is derived from an EMBL/GenBank/DDBJ whole genome shotgun (WGS) entry which is preliminary data.</text>
</comment>
<evidence type="ECO:0000313" key="1">
    <source>
        <dbReference type="EMBL" id="CAD2199373.1"/>
    </source>
</evidence>
<accession>A0A6V7XJC2</accession>
<dbReference type="AlphaFoldDB" id="A0A6V7XJC2"/>
<evidence type="ECO:0000313" key="2">
    <source>
        <dbReference type="Proteomes" id="UP000580250"/>
    </source>
</evidence>
<gene>
    <name evidence="1" type="ORF">MENT_LOCUS52753</name>
</gene>
<name>A0A6V7XJC2_MELEN</name>
<proteinExistence type="predicted"/>
<dbReference type="Proteomes" id="UP000580250">
    <property type="component" value="Unassembled WGS sequence"/>
</dbReference>